<proteinExistence type="predicted"/>
<accession>A0A5C6ATU9</accession>
<feature type="transmembrane region" description="Helical" evidence="1">
    <location>
        <begin position="68"/>
        <end position="86"/>
    </location>
</feature>
<name>A0A5C6ATU9_9BACT</name>
<gene>
    <name evidence="2" type="ORF">Pla52n_41070</name>
</gene>
<dbReference type="AlphaFoldDB" id="A0A5C6ATU9"/>
<dbReference type="EMBL" id="SJPN01000004">
    <property type="protein sequence ID" value="TWU03018.1"/>
    <property type="molecule type" value="Genomic_DNA"/>
</dbReference>
<organism evidence="2 3">
    <name type="scientific">Stieleria varia</name>
    <dbReference type="NCBI Taxonomy" id="2528005"/>
    <lineage>
        <taxon>Bacteria</taxon>
        <taxon>Pseudomonadati</taxon>
        <taxon>Planctomycetota</taxon>
        <taxon>Planctomycetia</taxon>
        <taxon>Pirellulales</taxon>
        <taxon>Pirellulaceae</taxon>
        <taxon>Stieleria</taxon>
    </lineage>
</organism>
<keyword evidence="1" id="KW-0472">Membrane</keyword>
<keyword evidence="1" id="KW-0812">Transmembrane</keyword>
<evidence type="ECO:0000313" key="3">
    <source>
        <dbReference type="Proteomes" id="UP000320176"/>
    </source>
</evidence>
<protein>
    <submittedName>
        <fullName evidence="2">Uncharacterized protein</fullName>
    </submittedName>
</protein>
<sequence>MGDVNSKLEAKSSEGACFSLRDRLFILYLELVVPSIRLALWLSMVLLLCDYFLWPGKDMTPKGFIDRSMLRIGVIALFAIVVHHSMRDRKKITRIRSRDE</sequence>
<keyword evidence="3" id="KW-1185">Reference proteome</keyword>
<evidence type="ECO:0000313" key="2">
    <source>
        <dbReference type="EMBL" id="TWU03018.1"/>
    </source>
</evidence>
<comment type="caution">
    <text evidence="2">The sequence shown here is derived from an EMBL/GenBank/DDBJ whole genome shotgun (WGS) entry which is preliminary data.</text>
</comment>
<feature type="transmembrane region" description="Helical" evidence="1">
    <location>
        <begin position="25"/>
        <end position="48"/>
    </location>
</feature>
<dbReference type="Proteomes" id="UP000320176">
    <property type="component" value="Unassembled WGS sequence"/>
</dbReference>
<reference evidence="2 3" key="1">
    <citation type="submission" date="2019-02" db="EMBL/GenBank/DDBJ databases">
        <title>Deep-cultivation of Planctomycetes and their phenomic and genomic characterization uncovers novel biology.</title>
        <authorList>
            <person name="Wiegand S."/>
            <person name="Jogler M."/>
            <person name="Boedeker C."/>
            <person name="Pinto D."/>
            <person name="Vollmers J."/>
            <person name="Rivas-Marin E."/>
            <person name="Kohn T."/>
            <person name="Peeters S.H."/>
            <person name="Heuer A."/>
            <person name="Rast P."/>
            <person name="Oberbeckmann S."/>
            <person name="Bunk B."/>
            <person name="Jeske O."/>
            <person name="Meyerdierks A."/>
            <person name="Storesund J.E."/>
            <person name="Kallscheuer N."/>
            <person name="Luecker S."/>
            <person name="Lage O.M."/>
            <person name="Pohl T."/>
            <person name="Merkel B.J."/>
            <person name="Hornburger P."/>
            <person name="Mueller R.-W."/>
            <person name="Bruemmer F."/>
            <person name="Labrenz M."/>
            <person name="Spormann A.M."/>
            <person name="Op Den Camp H."/>
            <person name="Overmann J."/>
            <person name="Amann R."/>
            <person name="Jetten M.S.M."/>
            <person name="Mascher T."/>
            <person name="Medema M.H."/>
            <person name="Devos D.P."/>
            <person name="Kaster A.-K."/>
            <person name="Ovreas L."/>
            <person name="Rohde M."/>
            <person name="Galperin M.Y."/>
            <person name="Jogler C."/>
        </authorList>
    </citation>
    <scope>NUCLEOTIDE SEQUENCE [LARGE SCALE GENOMIC DNA]</scope>
    <source>
        <strain evidence="2 3">Pla52n</strain>
    </source>
</reference>
<keyword evidence="1" id="KW-1133">Transmembrane helix</keyword>
<evidence type="ECO:0000256" key="1">
    <source>
        <dbReference type="SAM" id="Phobius"/>
    </source>
</evidence>